<dbReference type="EMBL" id="BGPR01033137">
    <property type="protein sequence ID" value="GBO06979.1"/>
    <property type="molecule type" value="Genomic_DNA"/>
</dbReference>
<reference evidence="1 2" key="1">
    <citation type="journal article" date="2019" name="Sci. Rep.">
        <title>Orb-weaving spider Araneus ventricosus genome elucidates the spidroin gene catalogue.</title>
        <authorList>
            <person name="Kono N."/>
            <person name="Nakamura H."/>
            <person name="Ohtoshi R."/>
            <person name="Moran D.A.P."/>
            <person name="Shinohara A."/>
            <person name="Yoshida Y."/>
            <person name="Fujiwara M."/>
            <person name="Mori M."/>
            <person name="Tomita M."/>
            <person name="Arakawa K."/>
        </authorList>
    </citation>
    <scope>NUCLEOTIDE SEQUENCE [LARGE SCALE GENOMIC DNA]</scope>
</reference>
<protein>
    <submittedName>
        <fullName evidence="1">Uncharacterized protein</fullName>
    </submittedName>
</protein>
<evidence type="ECO:0000313" key="2">
    <source>
        <dbReference type="Proteomes" id="UP000499080"/>
    </source>
</evidence>
<comment type="caution">
    <text evidence="1">The sequence shown here is derived from an EMBL/GenBank/DDBJ whole genome shotgun (WGS) entry which is preliminary data.</text>
</comment>
<organism evidence="1 2">
    <name type="scientific">Araneus ventricosus</name>
    <name type="common">Orbweaver spider</name>
    <name type="synonym">Epeira ventricosa</name>
    <dbReference type="NCBI Taxonomy" id="182803"/>
    <lineage>
        <taxon>Eukaryota</taxon>
        <taxon>Metazoa</taxon>
        <taxon>Ecdysozoa</taxon>
        <taxon>Arthropoda</taxon>
        <taxon>Chelicerata</taxon>
        <taxon>Arachnida</taxon>
        <taxon>Araneae</taxon>
        <taxon>Araneomorphae</taxon>
        <taxon>Entelegynae</taxon>
        <taxon>Araneoidea</taxon>
        <taxon>Araneidae</taxon>
        <taxon>Araneus</taxon>
    </lineage>
</organism>
<proteinExistence type="predicted"/>
<dbReference type="Proteomes" id="UP000499080">
    <property type="component" value="Unassembled WGS sequence"/>
</dbReference>
<sequence>MRGQIILSNRSPFPCGLSEGYSKAGHLLLCSPNGTVGFQDNLDLNFRPHRANFLRSFTTRTGLGTDNQFALSVALVSVQPCVWTESGHLRDAECLVFPIFGGWDMNSTLPIRVVIYPTPAVIFPYGTRKWAVVGEDNWTPYRAYLLGHLRTSPSLKKSQPPQTGLHRC</sequence>
<keyword evidence="2" id="KW-1185">Reference proteome</keyword>
<gene>
    <name evidence="1" type="ORF">AVEN_110739_1</name>
</gene>
<name>A0A4Y2U1V0_ARAVE</name>
<dbReference type="AlphaFoldDB" id="A0A4Y2U1V0"/>
<accession>A0A4Y2U1V0</accession>
<evidence type="ECO:0000313" key="1">
    <source>
        <dbReference type="EMBL" id="GBO06979.1"/>
    </source>
</evidence>